<feature type="signal peptide" evidence="1">
    <location>
        <begin position="1"/>
        <end position="30"/>
    </location>
</feature>
<accession>A0A1I4HMQ2</accession>
<dbReference type="InterPro" id="IPR011990">
    <property type="entry name" value="TPR-like_helical_dom_sf"/>
</dbReference>
<keyword evidence="3" id="KW-1185">Reference proteome</keyword>
<reference evidence="2 3" key="1">
    <citation type="submission" date="2016-10" db="EMBL/GenBank/DDBJ databases">
        <authorList>
            <person name="de Groot N.N."/>
        </authorList>
    </citation>
    <scope>NUCLEOTIDE SEQUENCE [LARGE SCALE GENOMIC DNA]</scope>
    <source>
        <strain evidence="2 3">ATCC 43154</strain>
    </source>
</reference>
<dbReference type="Gene3D" id="1.25.40.10">
    <property type="entry name" value="Tetratricopeptide repeat domain"/>
    <property type="match status" value="1"/>
</dbReference>
<dbReference type="RefSeq" id="WP_093382124.1">
    <property type="nucleotide sequence ID" value="NZ_FOTW01000004.1"/>
</dbReference>
<evidence type="ECO:0000256" key="1">
    <source>
        <dbReference type="SAM" id="SignalP"/>
    </source>
</evidence>
<evidence type="ECO:0008006" key="4">
    <source>
        <dbReference type="Google" id="ProtNLM"/>
    </source>
</evidence>
<protein>
    <recommendedName>
        <fullName evidence="4">Tetratricopeptide repeat-containing protein</fullName>
    </recommendedName>
</protein>
<dbReference type="SUPFAM" id="SSF48452">
    <property type="entry name" value="TPR-like"/>
    <property type="match status" value="1"/>
</dbReference>
<dbReference type="STRING" id="758825.SAMN02982985_00084"/>
<dbReference type="Proteomes" id="UP000199470">
    <property type="component" value="Unassembled WGS sequence"/>
</dbReference>
<name>A0A1I4HMQ2_9BURK</name>
<dbReference type="PROSITE" id="PS51318">
    <property type="entry name" value="TAT"/>
    <property type="match status" value="1"/>
</dbReference>
<sequence>MSHTTRPTLLARALGLAFGLTLALAGPARAAAAHDYLPDYQRIEAASWQADVATLGAVSGELNALAGDGAEAELAAAYADYRLANAGLADAKRNDAAIGAALERARLRLEGLAGRAEPQQAEALAMLAGVYGLQISRSPLKGPLLGVKANQAIAEALRLAPEQPRVRLFAGISRLYTPALFGGDRALALADFDSVIAHLPRAEASAANWGLNDALLWRAVALKADGRRDEARANVQQVLDAAPQHGWAKRLLAGLR</sequence>
<evidence type="ECO:0000313" key="3">
    <source>
        <dbReference type="Proteomes" id="UP000199470"/>
    </source>
</evidence>
<dbReference type="InterPro" id="IPR006311">
    <property type="entry name" value="TAT_signal"/>
</dbReference>
<dbReference type="EMBL" id="FOTW01000004">
    <property type="protein sequence ID" value="SFL43013.1"/>
    <property type="molecule type" value="Genomic_DNA"/>
</dbReference>
<proteinExistence type="predicted"/>
<gene>
    <name evidence="2" type="ORF">SAMN02982985_00084</name>
</gene>
<keyword evidence="1" id="KW-0732">Signal</keyword>
<dbReference type="OrthoDB" id="1494029at2"/>
<dbReference type="AlphaFoldDB" id="A0A1I4HMQ2"/>
<feature type="chain" id="PRO_5011796443" description="Tetratricopeptide repeat-containing protein" evidence="1">
    <location>
        <begin position="31"/>
        <end position="256"/>
    </location>
</feature>
<organism evidence="2 3">
    <name type="scientific">Rugamonas rubra</name>
    <dbReference type="NCBI Taxonomy" id="758825"/>
    <lineage>
        <taxon>Bacteria</taxon>
        <taxon>Pseudomonadati</taxon>
        <taxon>Pseudomonadota</taxon>
        <taxon>Betaproteobacteria</taxon>
        <taxon>Burkholderiales</taxon>
        <taxon>Oxalobacteraceae</taxon>
        <taxon>Telluria group</taxon>
        <taxon>Rugamonas</taxon>
    </lineage>
</organism>
<evidence type="ECO:0000313" key="2">
    <source>
        <dbReference type="EMBL" id="SFL43013.1"/>
    </source>
</evidence>